<dbReference type="NCBIfam" id="TIGR02637">
    <property type="entry name" value="RhaS"/>
    <property type="match status" value="1"/>
</dbReference>
<feature type="domain" description="Periplasmic binding protein" evidence="4">
    <location>
        <begin position="28"/>
        <end position="288"/>
    </location>
</feature>
<evidence type="ECO:0000313" key="5">
    <source>
        <dbReference type="EMBL" id="NDL63251.1"/>
    </source>
</evidence>
<dbReference type="InterPro" id="IPR050555">
    <property type="entry name" value="Bact_Solute-Bind_Prot2"/>
</dbReference>
<sequence>MKLKRILSCTLMLSCLALAGTAYAEVKIALVAKSLGNGFFEAANVGAQQAAKELGDVKVIYTGPTTTTAEAQIEVLNGLIAQGVDAIAVSANDPDALVPVLKKAMQRGIKVVSWDSGVAKEGRQIHLNPSSNDLIGQMNIQLAADAVAALGLQKGDAAILSATPTSTNQNLWIAEMKKVLPKYPSVNLVTVAYGDDLSDKSYRETIGLLKTYPNLKVIISPSSVGIVAAAQAVKDQGKIGQVYVTGLGLPSEMAGAVKSGATKSFAIWNPIDLGYAATYIAYDLVKGKTKPTQANMGRLGQVQLDADGNGAMSKPFVYDASNIDQYSKIF</sequence>
<dbReference type="AlphaFoldDB" id="A0A845SKW3"/>
<dbReference type="InterPro" id="IPR028082">
    <property type="entry name" value="Peripla_BP_I"/>
</dbReference>
<dbReference type="PANTHER" id="PTHR30036:SF8">
    <property type="entry name" value="ABC-TYPE SUGAR TRANSPORT SYSTEM PERIPLASMIC COMPONENT-LIKE PROTEIN"/>
    <property type="match status" value="1"/>
</dbReference>
<comment type="subcellular location">
    <subcellularLocation>
        <location evidence="1">Periplasm</location>
    </subcellularLocation>
</comment>
<dbReference type="EMBL" id="WUBS01000007">
    <property type="protein sequence ID" value="NDL63251.1"/>
    <property type="molecule type" value="Genomic_DNA"/>
</dbReference>
<name>A0A845SKW3_9GAMM</name>
<evidence type="ECO:0000256" key="2">
    <source>
        <dbReference type="ARBA" id="ARBA00007639"/>
    </source>
</evidence>
<dbReference type="GO" id="GO:0015762">
    <property type="term" value="P:rhamnose transmembrane transport"/>
    <property type="evidence" value="ECO:0007669"/>
    <property type="project" value="InterPro"/>
</dbReference>
<dbReference type="Proteomes" id="UP000461443">
    <property type="component" value="Unassembled WGS sequence"/>
</dbReference>
<feature type="chain" id="PRO_5032596805" evidence="3">
    <location>
        <begin position="25"/>
        <end position="330"/>
    </location>
</feature>
<comment type="similarity">
    <text evidence="2">Belongs to the bacterial solute-binding protein 2 family.</text>
</comment>
<feature type="signal peptide" evidence="3">
    <location>
        <begin position="1"/>
        <end position="24"/>
    </location>
</feature>
<evidence type="ECO:0000259" key="4">
    <source>
        <dbReference type="Pfam" id="PF13407"/>
    </source>
</evidence>
<reference evidence="5 6" key="1">
    <citation type="submission" date="2019-12" db="EMBL/GenBank/DDBJ databases">
        <authorList>
            <person name="Lee S.D."/>
        </authorList>
    </citation>
    <scope>NUCLEOTIDE SEQUENCE [LARGE SCALE GENOMIC DNA]</scope>
    <source>
        <strain evidence="5 6">SAP-6</strain>
    </source>
</reference>
<dbReference type="GO" id="GO:0030288">
    <property type="term" value="C:outer membrane-bounded periplasmic space"/>
    <property type="evidence" value="ECO:0007669"/>
    <property type="project" value="TreeGrafter"/>
</dbReference>
<dbReference type="GO" id="GO:0030246">
    <property type="term" value="F:carbohydrate binding"/>
    <property type="evidence" value="ECO:0007669"/>
    <property type="project" value="TreeGrafter"/>
</dbReference>
<dbReference type="InterPro" id="IPR013459">
    <property type="entry name" value="RhaS"/>
</dbReference>
<gene>
    <name evidence="5" type="primary">rhaS</name>
    <name evidence="5" type="ORF">GRH90_10890</name>
</gene>
<dbReference type="Gene3D" id="3.40.50.2300">
    <property type="match status" value="2"/>
</dbReference>
<evidence type="ECO:0000313" key="6">
    <source>
        <dbReference type="Proteomes" id="UP000461443"/>
    </source>
</evidence>
<keyword evidence="6" id="KW-1185">Reference proteome</keyword>
<dbReference type="InterPro" id="IPR025997">
    <property type="entry name" value="SBP_2_dom"/>
</dbReference>
<comment type="caution">
    <text evidence="5">The sequence shown here is derived from an EMBL/GenBank/DDBJ whole genome shotgun (WGS) entry which is preliminary data.</text>
</comment>
<reference evidence="5 6" key="2">
    <citation type="submission" date="2020-02" db="EMBL/GenBank/DDBJ databases">
        <title>The new genus of Enterobacteriales.</title>
        <authorList>
            <person name="Kim I.S."/>
        </authorList>
    </citation>
    <scope>NUCLEOTIDE SEQUENCE [LARGE SCALE GENOMIC DNA]</scope>
    <source>
        <strain evidence="5 6">SAP-6</strain>
    </source>
</reference>
<proteinExistence type="inferred from homology"/>
<evidence type="ECO:0000256" key="3">
    <source>
        <dbReference type="SAM" id="SignalP"/>
    </source>
</evidence>
<organism evidence="5 6">
    <name type="scientific">Acerihabitans arboris</name>
    <dbReference type="NCBI Taxonomy" id="2691583"/>
    <lineage>
        <taxon>Bacteria</taxon>
        <taxon>Pseudomonadati</taxon>
        <taxon>Pseudomonadota</taxon>
        <taxon>Gammaproteobacteria</taxon>
        <taxon>Enterobacterales</taxon>
        <taxon>Pectobacteriaceae</taxon>
        <taxon>Acerihabitans</taxon>
    </lineage>
</organism>
<accession>A0A845SKW3</accession>
<keyword evidence="3" id="KW-0732">Signal</keyword>
<dbReference type="PANTHER" id="PTHR30036">
    <property type="entry name" value="D-XYLOSE-BINDING PERIPLASMIC PROTEIN"/>
    <property type="match status" value="1"/>
</dbReference>
<dbReference type="SUPFAM" id="SSF53822">
    <property type="entry name" value="Periplasmic binding protein-like I"/>
    <property type="match status" value="1"/>
</dbReference>
<evidence type="ECO:0000256" key="1">
    <source>
        <dbReference type="ARBA" id="ARBA00004418"/>
    </source>
</evidence>
<dbReference type="Pfam" id="PF13407">
    <property type="entry name" value="Peripla_BP_4"/>
    <property type="match status" value="1"/>
</dbReference>
<protein>
    <submittedName>
        <fullName evidence="5">Rhamnose ABC transporter substrate-binding protein</fullName>
    </submittedName>
</protein>